<dbReference type="EMBL" id="BAAADQ010000006">
    <property type="protein sequence ID" value="GAA0541415.1"/>
    <property type="molecule type" value="Genomic_DNA"/>
</dbReference>
<comment type="caution">
    <text evidence="1">The sequence shown here is derived from an EMBL/GenBank/DDBJ whole genome shotgun (WGS) entry which is preliminary data.</text>
</comment>
<evidence type="ECO:0000313" key="2">
    <source>
        <dbReference type="Proteomes" id="UP001501425"/>
    </source>
</evidence>
<protein>
    <recommendedName>
        <fullName evidence="3">Transcriptional regulator</fullName>
    </recommendedName>
</protein>
<evidence type="ECO:0008006" key="3">
    <source>
        <dbReference type="Google" id="ProtNLM"/>
    </source>
</evidence>
<sequence length="137" mass="15634">MEIATAMETLRITSLPAEKAQAAAIKRAERWEDGEEVPNVVNFEDRGRLRQLLTDRRMELLEQAIENLPESIRALAARLDRDVHDVHDDLHLLAEYDITYFEKDGRAKKPYVPYDTVRPEVEFGLGRDEGSESPATA</sequence>
<accession>A0AAV3SSB2</accession>
<name>A0AAV3SSB2_9EURY</name>
<gene>
    <name evidence="1" type="ORF">GCM10008994_15620</name>
</gene>
<reference evidence="1" key="1">
    <citation type="journal article" date="2014" name="Int. J. Syst. Evol. Microbiol.">
        <title>Complete genome sequence of Corynebacterium casei LMG S-19264T (=DSM 44701T), isolated from a smear-ripened cheese.</title>
        <authorList>
            <consortium name="US DOE Joint Genome Institute (JGI-PGF)"/>
            <person name="Walter F."/>
            <person name="Albersmeier A."/>
            <person name="Kalinowski J."/>
            <person name="Ruckert C."/>
        </authorList>
    </citation>
    <scope>NUCLEOTIDE SEQUENCE</scope>
    <source>
        <strain evidence="1">JCM 14265</strain>
    </source>
</reference>
<proteinExistence type="predicted"/>
<dbReference type="Pfam" id="PF25212">
    <property type="entry name" value="HVO_A0114"/>
    <property type="match status" value="1"/>
</dbReference>
<dbReference type="AlphaFoldDB" id="A0AAV3SSB2"/>
<evidence type="ECO:0000313" key="1">
    <source>
        <dbReference type="EMBL" id="GAA0541415.1"/>
    </source>
</evidence>
<dbReference type="Proteomes" id="UP001501425">
    <property type="component" value="Unassembled WGS sequence"/>
</dbReference>
<organism evidence="1 2">
    <name type="scientific">Halorubrum ejinorense</name>
    <dbReference type="NCBI Taxonomy" id="425309"/>
    <lineage>
        <taxon>Archaea</taxon>
        <taxon>Methanobacteriati</taxon>
        <taxon>Methanobacteriota</taxon>
        <taxon>Stenosarchaea group</taxon>
        <taxon>Halobacteria</taxon>
        <taxon>Halobacteriales</taxon>
        <taxon>Haloferacaceae</taxon>
        <taxon>Halorubrum</taxon>
    </lineage>
</organism>
<reference evidence="1" key="2">
    <citation type="submission" date="2023-12" db="EMBL/GenBank/DDBJ databases">
        <authorList>
            <person name="Sun Q."/>
            <person name="Inoue M."/>
        </authorList>
    </citation>
    <scope>NUCLEOTIDE SEQUENCE</scope>
    <source>
        <strain evidence="1">JCM 14265</strain>
    </source>
</reference>